<dbReference type="Pfam" id="PF07855">
    <property type="entry name" value="ATG101"/>
    <property type="match status" value="1"/>
</dbReference>
<accession>A0A443QWM8</accession>
<dbReference type="STRING" id="1965070.A0A443QWM8"/>
<organism evidence="4 5">
    <name type="scientific">Dinothrombium tinctorium</name>
    <dbReference type="NCBI Taxonomy" id="1965070"/>
    <lineage>
        <taxon>Eukaryota</taxon>
        <taxon>Metazoa</taxon>
        <taxon>Ecdysozoa</taxon>
        <taxon>Arthropoda</taxon>
        <taxon>Chelicerata</taxon>
        <taxon>Arachnida</taxon>
        <taxon>Acari</taxon>
        <taxon>Acariformes</taxon>
        <taxon>Trombidiformes</taxon>
        <taxon>Prostigmata</taxon>
        <taxon>Anystina</taxon>
        <taxon>Parasitengona</taxon>
        <taxon>Trombidioidea</taxon>
        <taxon>Trombidiidae</taxon>
        <taxon>Dinothrombium</taxon>
    </lineage>
</organism>
<evidence type="ECO:0000313" key="5">
    <source>
        <dbReference type="Proteomes" id="UP000285301"/>
    </source>
</evidence>
<dbReference type="GO" id="GO:0019901">
    <property type="term" value="F:protein kinase binding"/>
    <property type="evidence" value="ECO:0007669"/>
    <property type="project" value="TreeGrafter"/>
</dbReference>
<dbReference type="Proteomes" id="UP000285301">
    <property type="component" value="Unassembled WGS sequence"/>
</dbReference>
<dbReference type="PANTHER" id="PTHR13292:SF0">
    <property type="entry name" value="AUTOPHAGY-RELATED PROTEIN 101"/>
    <property type="match status" value="1"/>
</dbReference>
<comment type="caution">
    <text evidence="4">The sequence shown here is derived from an EMBL/GenBank/DDBJ whole genome shotgun (WGS) entry which is preliminary data.</text>
</comment>
<evidence type="ECO:0000313" key="4">
    <source>
        <dbReference type="EMBL" id="RWS07437.1"/>
    </source>
</evidence>
<evidence type="ECO:0000256" key="3">
    <source>
        <dbReference type="ARBA" id="ARBA00023006"/>
    </source>
</evidence>
<protein>
    <recommendedName>
        <fullName evidence="2">Autophagy-related protein 101</fullName>
    </recommendedName>
</protein>
<proteinExistence type="inferred from homology"/>
<dbReference type="PANTHER" id="PTHR13292">
    <property type="entry name" value="AUTOPHAGY-RELATED PROTEIN 101"/>
    <property type="match status" value="1"/>
</dbReference>
<evidence type="ECO:0000256" key="2">
    <source>
        <dbReference type="ARBA" id="ARBA00018874"/>
    </source>
</evidence>
<gene>
    <name evidence="4" type="ORF">B4U79_06917</name>
</gene>
<dbReference type="GO" id="GO:0000407">
    <property type="term" value="C:phagophore assembly site"/>
    <property type="evidence" value="ECO:0007669"/>
    <property type="project" value="TreeGrafter"/>
</dbReference>
<evidence type="ECO:0000256" key="1">
    <source>
        <dbReference type="ARBA" id="ARBA00007130"/>
    </source>
</evidence>
<dbReference type="InterPro" id="IPR012445">
    <property type="entry name" value="ATG101"/>
</dbReference>
<keyword evidence="5" id="KW-1185">Reference proteome</keyword>
<dbReference type="AlphaFoldDB" id="A0A443QWM8"/>
<name>A0A443QWM8_9ACAR</name>
<dbReference type="OrthoDB" id="10259639at2759"/>
<dbReference type="GO" id="GO:1990316">
    <property type="term" value="C:Atg1/ULK1 kinase complex"/>
    <property type="evidence" value="ECO:0007669"/>
    <property type="project" value="TreeGrafter"/>
</dbReference>
<dbReference type="GO" id="GO:0000045">
    <property type="term" value="P:autophagosome assembly"/>
    <property type="evidence" value="ECO:0007669"/>
    <property type="project" value="TreeGrafter"/>
</dbReference>
<dbReference type="EMBL" id="NCKU01003478">
    <property type="protein sequence ID" value="RWS07437.1"/>
    <property type="molecule type" value="Genomic_DNA"/>
</dbReference>
<sequence length="173" mass="20456">MNVRSNTFEIRCEGRQLSEVATALLQSILFYRTYGKVRCASPTLVESVNRDVRDFVDKLRESEEQCGTLHLEFYCKRKGRVWPINETPLIWEIWILKFDCGNQDKQKERIEDVLFEKLLTIIQIINSSKCYLPQMPNRDHLDTVFDTSHADAQPYIYKVLLYSYFSLKNNNFT</sequence>
<keyword evidence="3" id="KW-0072">Autophagy</keyword>
<reference evidence="4 5" key="1">
    <citation type="journal article" date="2018" name="Gigascience">
        <title>Genomes of trombidid mites reveal novel predicted allergens and laterally-transferred genes associated with secondary metabolism.</title>
        <authorList>
            <person name="Dong X."/>
            <person name="Chaisiri K."/>
            <person name="Xia D."/>
            <person name="Armstrong S.D."/>
            <person name="Fang Y."/>
            <person name="Donnelly M.J."/>
            <person name="Kadowaki T."/>
            <person name="McGarry J.W."/>
            <person name="Darby A.C."/>
            <person name="Makepeace B.L."/>
        </authorList>
    </citation>
    <scope>NUCLEOTIDE SEQUENCE [LARGE SCALE GENOMIC DNA]</scope>
    <source>
        <strain evidence="4">UoL-WK</strain>
    </source>
</reference>
<comment type="similarity">
    <text evidence="1">Belongs to the ATG101 family.</text>
</comment>